<evidence type="ECO:0000313" key="1">
    <source>
        <dbReference type="EMBL" id="KAI0044185.1"/>
    </source>
</evidence>
<keyword evidence="1" id="KW-0378">Hydrolase</keyword>
<keyword evidence="2" id="KW-1185">Reference proteome</keyword>
<proteinExistence type="predicted"/>
<accession>A0ACB8RJT4</accession>
<dbReference type="Proteomes" id="UP000814033">
    <property type="component" value="Unassembled WGS sequence"/>
</dbReference>
<sequence length="608" mass="68704">MPEIDSDIQGFSAEQQARAEKHESQRRRSYALLQEAKTRAAAKSGYNSARTRKQMSNECKRRSGGKIIPYDWQLDVAECLLLGVDCELIAPTGAGKTIPFALPLMAESSMKQKKTMVILSPLNALEDDQARRFQELGLPAVAVNGQTYTADMRKDILARKYRAIFTSPNMCLQHEEFRAIVSSPAFARKNVGYIVDEGHCITQWGDKFREEYMQLGTIRAFSTNVPFLVTSATMTPDDLVEIRKSVHIEKSKVFHLNLGNDRPNIHWNVRYMKAGKSDLDALELLLPEPADPGKETLKRAIVFFDNIMVSMEAERWFKERLPTHLRSRVACYSAQRGKNSKVNALRKFQKGQHDILFATEAAGMGCDLADIEVVVQFMAPKSLSVWLQRAGRAGRKRGSKAAAYLLVQPTVFQEKGKKKRLEGEDVQYMKEIEEGLRKWIEANECRRDVADEYFFNPVVREGQFASHALEKWRVDAWYAHFSECSFGVQGVMPDVVLTAFASNARWRALEDIENPAAGWVWLEDHGAEVLALLKTLDDDVGAEKESEKRARREEKIAETARRNAEKKEAARVAREADKQRKIAERERQPAGTATKTIARAQDGCAGAR</sequence>
<dbReference type="EMBL" id="MU275991">
    <property type="protein sequence ID" value="KAI0044185.1"/>
    <property type="molecule type" value="Genomic_DNA"/>
</dbReference>
<gene>
    <name evidence="1" type="ORF">FA95DRAFT_1497484</name>
</gene>
<name>A0ACB8RJT4_9AGAM</name>
<protein>
    <submittedName>
        <fullName evidence="1">P-loop containing nucleoside triphosphate hydrolase protein</fullName>
    </submittedName>
</protein>
<reference evidence="1" key="1">
    <citation type="submission" date="2021-02" db="EMBL/GenBank/DDBJ databases">
        <authorList>
            <consortium name="DOE Joint Genome Institute"/>
            <person name="Ahrendt S."/>
            <person name="Looney B.P."/>
            <person name="Miyauchi S."/>
            <person name="Morin E."/>
            <person name="Drula E."/>
            <person name="Courty P.E."/>
            <person name="Chicoki N."/>
            <person name="Fauchery L."/>
            <person name="Kohler A."/>
            <person name="Kuo A."/>
            <person name="Labutti K."/>
            <person name="Pangilinan J."/>
            <person name="Lipzen A."/>
            <person name="Riley R."/>
            <person name="Andreopoulos W."/>
            <person name="He G."/>
            <person name="Johnson J."/>
            <person name="Barry K.W."/>
            <person name="Grigoriev I.V."/>
            <person name="Nagy L."/>
            <person name="Hibbett D."/>
            <person name="Henrissat B."/>
            <person name="Matheny P.B."/>
            <person name="Labbe J."/>
            <person name="Martin F."/>
        </authorList>
    </citation>
    <scope>NUCLEOTIDE SEQUENCE</scope>
    <source>
        <strain evidence="1">FP105234-sp</strain>
    </source>
</reference>
<comment type="caution">
    <text evidence="1">The sequence shown here is derived from an EMBL/GenBank/DDBJ whole genome shotgun (WGS) entry which is preliminary data.</text>
</comment>
<evidence type="ECO:0000313" key="2">
    <source>
        <dbReference type="Proteomes" id="UP000814033"/>
    </source>
</evidence>
<organism evidence="1 2">
    <name type="scientific">Auriscalpium vulgare</name>
    <dbReference type="NCBI Taxonomy" id="40419"/>
    <lineage>
        <taxon>Eukaryota</taxon>
        <taxon>Fungi</taxon>
        <taxon>Dikarya</taxon>
        <taxon>Basidiomycota</taxon>
        <taxon>Agaricomycotina</taxon>
        <taxon>Agaricomycetes</taxon>
        <taxon>Russulales</taxon>
        <taxon>Auriscalpiaceae</taxon>
        <taxon>Auriscalpium</taxon>
    </lineage>
</organism>
<reference evidence="1" key="2">
    <citation type="journal article" date="2022" name="New Phytol.">
        <title>Evolutionary transition to the ectomycorrhizal habit in the genomes of a hyperdiverse lineage of mushroom-forming fungi.</title>
        <authorList>
            <person name="Looney B."/>
            <person name="Miyauchi S."/>
            <person name="Morin E."/>
            <person name="Drula E."/>
            <person name="Courty P.E."/>
            <person name="Kohler A."/>
            <person name="Kuo A."/>
            <person name="LaButti K."/>
            <person name="Pangilinan J."/>
            <person name="Lipzen A."/>
            <person name="Riley R."/>
            <person name="Andreopoulos W."/>
            <person name="He G."/>
            <person name="Johnson J."/>
            <person name="Nolan M."/>
            <person name="Tritt A."/>
            <person name="Barry K.W."/>
            <person name="Grigoriev I.V."/>
            <person name="Nagy L.G."/>
            <person name="Hibbett D."/>
            <person name="Henrissat B."/>
            <person name="Matheny P.B."/>
            <person name="Labbe J."/>
            <person name="Martin F.M."/>
        </authorList>
    </citation>
    <scope>NUCLEOTIDE SEQUENCE</scope>
    <source>
        <strain evidence="1">FP105234-sp</strain>
    </source>
</reference>